<dbReference type="Gene3D" id="3.40.190.290">
    <property type="match status" value="1"/>
</dbReference>
<dbReference type="InterPro" id="IPR005119">
    <property type="entry name" value="LysR_subst-bd"/>
</dbReference>
<dbReference type="Pfam" id="PF03466">
    <property type="entry name" value="LysR_substrate"/>
    <property type="match status" value="1"/>
</dbReference>
<dbReference type="FunFam" id="3.40.190.290:FF:000001">
    <property type="entry name" value="Transcriptional regulator, LysR family"/>
    <property type="match status" value="1"/>
</dbReference>
<evidence type="ECO:0000256" key="4">
    <source>
        <dbReference type="ARBA" id="ARBA00023163"/>
    </source>
</evidence>
<dbReference type="InterPro" id="IPR058163">
    <property type="entry name" value="LysR-type_TF_proteobact-type"/>
</dbReference>
<keyword evidence="2" id="KW-0805">Transcription regulation</keyword>
<dbReference type="PROSITE" id="PS50931">
    <property type="entry name" value="HTH_LYSR"/>
    <property type="match status" value="1"/>
</dbReference>
<evidence type="ECO:0000256" key="1">
    <source>
        <dbReference type="ARBA" id="ARBA00009437"/>
    </source>
</evidence>
<keyword evidence="4" id="KW-0804">Transcription</keyword>
<sequence>MDKFNQIRGFVLVVESGSFAQASRILGISRSAVNKLVFNLETYLGVQLLHRNTRNVTPTQTGLAFYERCTGILADLEEAEIAVTNLQQRPQGKLRINAPMTFGTINLGDTIASFMAEYPLLKVELSLDDRFVDPIAEGYDMVIRITDKIESSSLIVHQLAEIELILCASEGYIQNYGEPNSPEELENHFCLQYGYFNSSHLWRLTKGDEEKIVKIKSRLCSNNGEILAKGAIADLGITILPRFIIESYLQEGKLRRILPDYSPKTLSLFALYPINRHLSNKIRLLTDFLKNSLKTP</sequence>
<dbReference type="AlphaFoldDB" id="A0A844GUV8"/>
<comment type="similarity">
    <text evidence="1">Belongs to the LysR transcriptional regulatory family.</text>
</comment>
<gene>
    <name evidence="6" type="ORF">GGC33_07800</name>
</gene>
<dbReference type="PANTHER" id="PTHR30537:SF5">
    <property type="entry name" value="HTH-TYPE TRANSCRIPTIONAL ACTIVATOR TTDR-RELATED"/>
    <property type="match status" value="1"/>
</dbReference>
<evidence type="ECO:0000256" key="2">
    <source>
        <dbReference type="ARBA" id="ARBA00023015"/>
    </source>
</evidence>
<dbReference type="InterPro" id="IPR000847">
    <property type="entry name" value="LysR_HTH_N"/>
</dbReference>
<evidence type="ECO:0000313" key="6">
    <source>
        <dbReference type="EMBL" id="MTF38831.1"/>
    </source>
</evidence>
<protein>
    <submittedName>
        <fullName evidence="6">LysR family transcriptional regulator</fullName>
    </submittedName>
</protein>
<evidence type="ECO:0000259" key="5">
    <source>
        <dbReference type="PROSITE" id="PS50931"/>
    </source>
</evidence>
<dbReference type="GO" id="GO:0003700">
    <property type="term" value="F:DNA-binding transcription factor activity"/>
    <property type="evidence" value="ECO:0007669"/>
    <property type="project" value="InterPro"/>
</dbReference>
<keyword evidence="3" id="KW-0238">DNA-binding</keyword>
<dbReference type="InterPro" id="IPR036388">
    <property type="entry name" value="WH-like_DNA-bd_sf"/>
</dbReference>
<dbReference type="GO" id="GO:0006351">
    <property type="term" value="P:DNA-templated transcription"/>
    <property type="evidence" value="ECO:0007669"/>
    <property type="project" value="TreeGrafter"/>
</dbReference>
<proteinExistence type="inferred from homology"/>
<evidence type="ECO:0000256" key="3">
    <source>
        <dbReference type="ARBA" id="ARBA00023125"/>
    </source>
</evidence>
<dbReference type="SUPFAM" id="SSF46785">
    <property type="entry name" value="Winged helix' DNA-binding domain"/>
    <property type="match status" value="1"/>
</dbReference>
<dbReference type="Proteomes" id="UP000437131">
    <property type="component" value="Unassembled WGS sequence"/>
</dbReference>
<dbReference type="InterPro" id="IPR036390">
    <property type="entry name" value="WH_DNA-bd_sf"/>
</dbReference>
<dbReference type="FunFam" id="1.10.10.10:FF:000001">
    <property type="entry name" value="LysR family transcriptional regulator"/>
    <property type="match status" value="1"/>
</dbReference>
<accession>A0A844GUV8</accession>
<dbReference type="Gene3D" id="1.10.10.10">
    <property type="entry name" value="Winged helix-like DNA-binding domain superfamily/Winged helix DNA-binding domain"/>
    <property type="match status" value="1"/>
</dbReference>
<dbReference type="RefSeq" id="WP_155083668.1">
    <property type="nucleotide sequence ID" value="NZ_WMIA01000007.1"/>
</dbReference>
<dbReference type="EMBL" id="WMIA01000007">
    <property type="protein sequence ID" value="MTF38831.1"/>
    <property type="molecule type" value="Genomic_DNA"/>
</dbReference>
<dbReference type="CDD" id="cd08422">
    <property type="entry name" value="PBP2_CrgA_like"/>
    <property type="match status" value="1"/>
</dbReference>
<feature type="domain" description="HTH lysR-type" evidence="5">
    <location>
        <begin position="1"/>
        <end position="59"/>
    </location>
</feature>
<dbReference type="PANTHER" id="PTHR30537">
    <property type="entry name" value="HTH-TYPE TRANSCRIPTIONAL REGULATOR"/>
    <property type="match status" value="1"/>
</dbReference>
<name>A0A844GUV8_9CHRO</name>
<organism evidence="6 7">
    <name type="scientific">Cyanobacterium aponinum 0216</name>
    <dbReference type="NCBI Taxonomy" id="2676140"/>
    <lineage>
        <taxon>Bacteria</taxon>
        <taxon>Bacillati</taxon>
        <taxon>Cyanobacteriota</taxon>
        <taxon>Cyanophyceae</taxon>
        <taxon>Oscillatoriophycideae</taxon>
        <taxon>Chroococcales</taxon>
        <taxon>Geminocystaceae</taxon>
        <taxon>Cyanobacterium</taxon>
    </lineage>
</organism>
<reference evidence="6 7" key="1">
    <citation type="submission" date="2019-11" db="EMBL/GenBank/DDBJ databases">
        <title>Isolation of a new High Light Tolerant Cyanobacteria.</title>
        <authorList>
            <person name="Dobson Z."/>
            <person name="Vaughn N."/>
            <person name="Vaughn M."/>
            <person name="Fromme P."/>
            <person name="Mazor Y."/>
        </authorList>
    </citation>
    <scope>NUCLEOTIDE SEQUENCE [LARGE SCALE GENOMIC DNA]</scope>
    <source>
        <strain evidence="6 7">0216</strain>
    </source>
</reference>
<dbReference type="SUPFAM" id="SSF53850">
    <property type="entry name" value="Periplasmic binding protein-like II"/>
    <property type="match status" value="1"/>
</dbReference>
<evidence type="ECO:0000313" key="7">
    <source>
        <dbReference type="Proteomes" id="UP000437131"/>
    </source>
</evidence>
<dbReference type="GO" id="GO:0043565">
    <property type="term" value="F:sequence-specific DNA binding"/>
    <property type="evidence" value="ECO:0007669"/>
    <property type="project" value="TreeGrafter"/>
</dbReference>
<comment type="caution">
    <text evidence="6">The sequence shown here is derived from an EMBL/GenBank/DDBJ whole genome shotgun (WGS) entry which is preliminary data.</text>
</comment>
<dbReference type="Pfam" id="PF00126">
    <property type="entry name" value="HTH_1"/>
    <property type="match status" value="1"/>
</dbReference>